<dbReference type="InterPro" id="IPR010512">
    <property type="entry name" value="DUF1091"/>
</dbReference>
<organism evidence="3 4">
    <name type="scientific">Musca domestica</name>
    <name type="common">House fly</name>
    <dbReference type="NCBI Taxonomy" id="7370"/>
    <lineage>
        <taxon>Eukaryota</taxon>
        <taxon>Metazoa</taxon>
        <taxon>Ecdysozoa</taxon>
        <taxon>Arthropoda</taxon>
        <taxon>Hexapoda</taxon>
        <taxon>Insecta</taxon>
        <taxon>Pterygota</taxon>
        <taxon>Neoptera</taxon>
        <taxon>Endopterygota</taxon>
        <taxon>Diptera</taxon>
        <taxon>Brachycera</taxon>
        <taxon>Muscomorpha</taxon>
        <taxon>Muscoidea</taxon>
        <taxon>Muscidae</taxon>
        <taxon>Musca</taxon>
    </lineage>
</organism>
<evidence type="ECO:0000256" key="1">
    <source>
        <dbReference type="ARBA" id="ARBA00022729"/>
    </source>
</evidence>
<keyword evidence="1 2" id="KW-0732">Signal</keyword>
<evidence type="ECO:0000256" key="2">
    <source>
        <dbReference type="SAM" id="SignalP"/>
    </source>
</evidence>
<dbReference type="PANTHER" id="PTHR20898:SF0">
    <property type="entry name" value="DAEDALUS ON 3-RELATED"/>
    <property type="match status" value="1"/>
</dbReference>
<accession>A0A9J7DL92</accession>
<dbReference type="SMART" id="SM00697">
    <property type="entry name" value="DM8"/>
    <property type="match status" value="1"/>
</dbReference>
<dbReference type="OrthoDB" id="8059660at2759"/>
<dbReference type="GeneID" id="109613619"/>
<sequence>MHMKLFFIVVLLILPTQAAKKKSRNIYYLGTKDEANPKYLRQFQVNISKARDSMNILVEFGQDVRDMWLTVGVGLWQRSNKNFRSIFSYDIDLCDTLKRIKSSKIEVLKVWLSNLFKYGNLSTDCPFYKSVYLFRNFKFDKDSIPTYIPAGKYQTHLCGYRKKMDGSKDIVVSSYLTYELK</sequence>
<dbReference type="KEGG" id="mde:109613619"/>
<feature type="chain" id="PRO_5039937615" evidence="2">
    <location>
        <begin position="19"/>
        <end position="181"/>
    </location>
</feature>
<reference evidence="4" key="1">
    <citation type="submission" date="2025-08" db="UniProtKB">
        <authorList>
            <consortium name="RefSeq"/>
        </authorList>
    </citation>
    <scope>IDENTIFICATION</scope>
    <source>
        <strain evidence="4">Aabys</strain>
        <tissue evidence="4">Whole body</tissue>
    </source>
</reference>
<name>A0A9J7DL92_MUSDO</name>
<dbReference type="Proteomes" id="UP001652621">
    <property type="component" value="Unplaced"/>
</dbReference>
<protein>
    <submittedName>
        <fullName evidence="4">Uncharacterized protein LOC109613619</fullName>
    </submittedName>
</protein>
<dbReference type="RefSeq" id="XP_019894232.1">
    <property type="nucleotide sequence ID" value="XM_020038673.2"/>
</dbReference>
<evidence type="ECO:0000313" key="3">
    <source>
        <dbReference type="Proteomes" id="UP001652621"/>
    </source>
</evidence>
<dbReference type="VEuPathDB" id="VectorBase:MDOMA2_001428"/>
<dbReference type="PANTHER" id="PTHR20898">
    <property type="entry name" value="DAEDALUS ON 3-RELATED-RELATED"/>
    <property type="match status" value="1"/>
</dbReference>
<dbReference type="InterPro" id="IPR036846">
    <property type="entry name" value="GM2-AP_sf"/>
</dbReference>
<feature type="signal peptide" evidence="2">
    <location>
        <begin position="1"/>
        <end position="18"/>
    </location>
</feature>
<keyword evidence="3" id="KW-1185">Reference proteome</keyword>
<proteinExistence type="predicted"/>
<dbReference type="Gene3D" id="2.70.220.10">
    <property type="entry name" value="Ganglioside GM2 activator"/>
    <property type="match status" value="1"/>
</dbReference>
<dbReference type="AlphaFoldDB" id="A0A9J7DL92"/>
<gene>
    <name evidence="4" type="primary">LOC109613619</name>
</gene>
<dbReference type="Pfam" id="PF06477">
    <property type="entry name" value="DUF1091"/>
    <property type="match status" value="1"/>
</dbReference>
<evidence type="ECO:0000313" key="4">
    <source>
        <dbReference type="RefSeq" id="XP_019894232.1"/>
    </source>
</evidence>